<protein>
    <submittedName>
        <fullName evidence="2">Uncharacterized protein</fullName>
    </submittedName>
</protein>
<dbReference type="InterPro" id="IPR045393">
    <property type="entry name" value="DUF6518"/>
</dbReference>
<keyword evidence="1" id="KW-0472">Membrane</keyword>
<feature type="transmembrane region" description="Helical" evidence="1">
    <location>
        <begin position="28"/>
        <end position="46"/>
    </location>
</feature>
<feature type="transmembrane region" description="Helical" evidence="1">
    <location>
        <begin position="83"/>
        <end position="106"/>
    </location>
</feature>
<name>A0A3B0CKX0_9BACL</name>
<sequence>MLFSAGVGIVVGILTVLGQEVLPGNWGSLANSGTAWLIPAFFVGGLGPSKLKAAVASILTLCGMVTGYYGYAMTIQDVAHSVFYILVWAGAAILGGLIFGIAGFLWGQDQGSKHKYGSALIGGVFITEGLDLYLHIDDYGHMLPVGAVKITVGFILLLVLERSNKERVASLLALIPVIVLGLIGYQILHSIT</sequence>
<organism evidence="2 3">
    <name type="scientific">Paenibacillus ginsengarvi</name>
    <dbReference type="NCBI Taxonomy" id="400777"/>
    <lineage>
        <taxon>Bacteria</taxon>
        <taxon>Bacillati</taxon>
        <taxon>Bacillota</taxon>
        <taxon>Bacilli</taxon>
        <taxon>Bacillales</taxon>
        <taxon>Paenibacillaceae</taxon>
        <taxon>Paenibacillus</taxon>
    </lineage>
</organism>
<keyword evidence="3" id="KW-1185">Reference proteome</keyword>
<dbReference type="Pfam" id="PF20128">
    <property type="entry name" value="DUF6518"/>
    <property type="match status" value="1"/>
</dbReference>
<dbReference type="OrthoDB" id="2601639at2"/>
<comment type="caution">
    <text evidence="2">The sequence shown here is derived from an EMBL/GenBank/DDBJ whole genome shotgun (WGS) entry which is preliminary data.</text>
</comment>
<evidence type="ECO:0000313" key="2">
    <source>
        <dbReference type="EMBL" id="RKN86043.1"/>
    </source>
</evidence>
<reference evidence="2 3" key="1">
    <citation type="journal article" date="2007" name="Int. J. Syst. Evol. Microbiol.">
        <title>Paenibacillus ginsengarvi sp. nov., isolated from soil from ginseng cultivation.</title>
        <authorList>
            <person name="Yoon M.H."/>
            <person name="Ten L.N."/>
            <person name="Im W.T."/>
        </authorList>
    </citation>
    <scope>NUCLEOTIDE SEQUENCE [LARGE SCALE GENOMIC DNA]</scope>
    <source>
        <strain evidence="2 3">KCTC 13059</strain>
    </source>
</reference>
<evidence type="ECO:0000313" key="3">
    <source>
        <dbReference type="Proteomes" id="UP000282311"/>
    </source>
</evidence>
<proteinExistence type="predicted"/>
<feature type="transmembrane region" description="Helical" evidence="1">
    <location>
        <begin position="118"/>
        <end position="136"/>
    </location>
</feature>
<feature type="transmembrane region" description="Helical" evidence="1">
    <location>
        <begin position="53"/>
        <end position="71"/>
    </location>
</feature>
<dbReference type="Proteomes" id="UP000282311">
    <property type="component" value="Unassembled WGS sequence"/>
</dbReference>
<gene>
    <name evidence="2" type="ORF">D7M11_06485</name>
</gene>
<dbReference type="AlphaFoldDB" id="A0A3B0CKX0"/>
<feature type="transmembrane region" description="Helical" evidence="1">
    <location>
        <begin position="168"/>
        <end position="188"/>
    </location>
</feature>
<feature type="transmembrane region" description="Helical" evidence="1">
    <location>
        <begin position="142"/>
        <end position="161"/>
    </location>
</feature>
<keyword evidence="1" id="KW-0812">Transmembrane</keyword>
<dbReference type="EMBL" id="RBAH01000003">
    <property type="protein sequence ID" value="RKN86043.1"/>
    <property type="molecule type" value="Genomic_DNA"/>
</dbReference>
<accession>A0A3B0CKX0</accession>
<keyword evidence="1" id="KW-1133">Transmembrane helix</keyword>
<evidence type="ECO:0000256" key="1">
    <source>
        <dbReference type="SAM" id="Phobius"/>
    </source>
</evidence>